<dbReference type="Proteomes" id="UP000027093">
    <property type="component" value="Chromosome"/>
</dbReference>
<gene>
    <name evidence="2" type="ORF">NVIE_019020</name>
</gene>
<dbReference type="GeneID" id="74947161"/>
<dbReference type="PROSITE" id="PS00028">
    <property type="entry name" value="ZINC_FINGER_C2H2_1"/>
    <property type="match status" value="1"/>
</dbReference>
<dbReference type="RefSeq" id="WP_258914100.1">
    <property type="nucleotide sequence ID" value="NZ_CP007536.1"/>
</dbReference>
<dbReference type="STRING" id="926571.NVIE_019020"/>
<protein>
    <recommendedName>
        <fullName evidence="1">C2H2-type domain-containing protein</fullName>
    </recommendedName>
</protein>
<dbReference type="PROSITE" id="PS50157">
    <property type="entry name" value="ZINC_FINGER_C2H2_2"/>
    <property type="match status" value="1"/>
</dbReference>
<dbReference type="AlphaFoldDB" id="A0A060HRK0"/>
<evidence type="ECO:0000313" key="2">
    <source>
        <dbReference type="EMBL" id="AIC16161.1"/>
    </source>
</evidence>
<organism evidence="2 3">
    <name type="scientific">Nitrososphaera viennensis EN76</name>
    <dbReference type="NCBI Taxonomy" id="926571"/>
    <lineage>
        <taxon>Archaea</taxon>
        <taxon>Nitrososphaerota</taxon>
        <taxon>Nitrososphaeria</taxon>
        <taxon>Nitrososphaerales</taxon>
        <taxon>Nitrososphaeraceae</taxon>
        <taxon>Nitrososphaera</taxon>
    </lineage>
</organism>
<dbReference type="HOGENOM" id="CLU_214142_0_0_2"/>
<dbReference type="EMBL" id="CP007536">
    <property type="protein sequence ID" value="AIC16161.1"/>
    <property type="molecule type" value="Genomic_DNA"/>
</dbReference>
<proteinExistence type="predicted"/>
<dbReference type="InterPro" id="IPR013087">
    <property type="entry name" value="Znf_C2H2_type"/>
</dbReference>
<accession>A0A060HRK0</accession>
<dbReference type="Gene3D" id="3.30.160.60">
    <property type="entry name" value="Classic Zinc Finger"/>
    <property type="match status" value="1"/>
</dbReference>
<feature type="domain" description="C2H2-type" evidence="1">
    <location>
        <begin position="6"/>
        <end position="34"/>
    </location>
</feature>
<sequence>MKDKAVSCPYCQSKFASNEELSKHIDRLHHGSGLLEGDSSRW</sequence>
<name>A0A060HRK0_9ARCH</name>
<evidence type="ECO:0000313" key="3">
    <source>
        <dbReference type="Proteomes" id="UP000027093"/>
    </source>
</evidence>
<reference evidence="2 3" key="1">
    <citation type="journal article" date="2014" name="Int. J. Syst. Evol. Microbiol.">
        <title>Nitrososphaera viennensis gen. nov., sp. nov., an aerobic and mesophilic, ammonia-oxidizing archaeon from soil and a member of the archaeal phylum Thaumarchaeota.</title>
        <authorList>
            <person name="Stieglmeier M."/>
            <person name="Klingl A."/>
            <person name="Alves R.J."/>
            <person name="Rittmann S.K."/>
            <person name="Melcher M."/>
            <person name="Leisch N."/>
            <person name="Schleper C."/>
        </authorList>
    </citation>
    <scope>NUCLEOTIDE SEQUENCE [LARGE SCALE GENOMIC DNA]</scope>
    <source>
        <strain evidence="2">EN76</strain>
    </source>
</reference>
<evidence type="ECO:0000259" key="1">
    <source>
        <dbReference type="PROSITE" id="PS50157"/>
    </source>
</evidence>
<keyword evidence="3" id="KW-1185">Reference proteome</keyword>
<dbReference type="KEGG" id="nvn:NVIE_019020"/>